<organism evidence="3 4">
    <name type="scientific">Lactuca virosa</name>
    <dbReference type="NCBI Taxonomy" id="75947"/>
    <lineage>
        <taxon>Eukaryota</taxon>
        <taxon>Viridiplantae</taxon>
        <taxon>Streptophyta</taxon>
        <taxon>Embryophyta</taxon>
        <taxon>Tracheophyta</taxon>
        <taxon>Spermatophyta</taxon>
        <taxon>Magnoliopsida</taxon>
        <taxon>eudicotyledons</taxon>
        <taxon>Gunneridae</taxon>
        <taxon>Pentapetalae</taxon>
        <taxon>asterids</taxon>
        <taxon>campanulids</taxon>
        <taxon>Asterales</taxon>
        <taxon>Asteraceae</taxon>
        <taxon>Cichorioideae</taxon>
        <taxon>Cichorieae</taxon>
        <taxon>Lactucinae</taxon>
        <taxon>Lactuca</taxon>
    </lineage>
</organism>
<evidence type="ECO:0000256" key="1">
    <source>
        <dbReference type="SAM" id="MobiDB-lite"/>
    </source>
</evidence>
<feature type="compositionally biased region" description="Low complexity" evidence="1">
    <location>
        <begin position="129"/>
        <end position="138"/>
    </location>
</feature>
<comment type="caution">
    <text evidence="3">The sequence shown here is derived from an EMBL/GenBank/DDBJ whole genome shotgun (WGS) entry which is preliminary data.</text>
</comment>
<sequence>MCLSWFVEFLDYLLQLLDFDIVDVSCITLLVSTLFVMKRQIIRYQAHRVTSELKLRATSPSFCIICSVNLQSEVKMAMVVVISLPLILFSLMLGVGCYLIGRARGRQDIRTHAQAFGVPITPPNADQASSSPPSCSKPKIAEIV</sequence>
<feature type="region of interest" description="Disordered" evidence="1">
    <location>
        <begin position="121"/>
        <end position="144"/>
    </location>
</feature>
<dbReference type="Proteomes" id="UP001157418">
    <property type="component" value="Unassembled WGS sequence"/>
</dbReference>
<evidence type="ECO:0000313" key="3">
    <source>
        <dbReference type="EMBL" id="CAH1416854.1"/>
    </source>
</evidence>
<feature type="transmembrane region" description="Helical" evidence="2">
    <location>
        <begin position="76"/>
        <end position="100"/>
    </location>
</feature>
<dbReference type="EMBL" id="CAKMRJ010000002">
    <property type="protein sequence ID" value="CAH1416854.1"/>
    <property type="molecule type" value="Genomic_DNA"/>
</dbReference>
<evidence type="ECO:0000256" key="2">
    <source>
        <dbReference type="SAM" id="Phobius"/>
    </source>
</evidence>
<dbReference type="AlphaFoldDB" id="A0AAU9LYH2"/>
<keyword evidence="4" id="KW-1185">Reference proteome</keyword>
<keyword evidence="2" id="KW-0812">Transmembrane</keyword>
<name>A0AAU9LYH2_9ASTR</name>
<gene>
    <name evidence="3" type="ORF">LVIROSA_LOCUS4590</name>
</gene>
<proteinExistence type="predicted"/>
<keyword evidence="2" id="KW-0472">Membrane</keyword>
<reference evidence="3 4" key="1">
    <citation type="submission" date="2022-01" db="EMBL/GenBank/DDBJ databases">
        <authorList>
            <person name="Xiong W."/>
            <person name="Schranz E."/>
        </authorList>
    </citation>
    <scope>NUCLEOTIDE SEQUENCE [LARGE SCALE GENOMIC DNA]</scope>
</reference>
<keyword evidence="2" id="KW-1133">Transmembrane helix</keyword>
<protein>
    <submittedName>
        <fullName evidence="3">Uncharacterized protein</fullName>
    </submittedName>
</protein>
<evidence type="ECO:0000313" key="4">
    <source>
        <dbReference type="Proteomes" id="UP001157418"/>
    </source>
</evidence>
<accession>A0AAU9LYH2</accession>